<dbReference type="AlphaFoldDB" id="A0A4Z2HYH8"/>
<organism evidence="1 2">
    <name type="scientific">Liparis tanakae</name>
    <name type="common">Tanaka's snailfish</name>
    <dbReference type="NCBI Taxonomy" id="230148"/>
    <lineage>
        <taxon>Eukaryota</taxon>
        <taxon>Metazoa</taxon>
        <taxon>Chordata</taxon>
        <taxon>Craniata</taxon>
        <taxon>Vertebrata</taxon>
        <taxon>Euteleostomi</taxon>
        <taxon>Actinopterygii</taxon>
        <taxon>Neopterygii</taxon>
        <taxon>Teleostei</taxon>
        <taxon>Neoteleostei</taxon>
        <taxon>Acanthomorphata</taxon>
        <taxon>Eupercaria</taxon>
        <taxon>Perciformes</taxon>
        <taxon>Cottioidei</taxon>
        <taxon>Cottales</taxon>
        <taxon>Liparidae</taxon>
        <taxon>Liparis</taxon>
    </lineage>
</organism>
<proteinExistence type="predicted"/>
<accession>A0A4Z2HYH8</accession>
<sequence length="279" mass="30552">MVVPGTGAWLFSSWEPIVLCRLDRDVCGKNSSTGCVPWMLMELGPTCIGCCSWNRLCCWLSVDVELLPEELWSWKDMGSAGSGCWIPTRMLPIGDGPWVWVLKRIVGGIAWGLRSVVQRRRPVQGRPGRLLLRVEAAARQNRQRVLEQSGLDLLLGALGLSQGPGRMKELFRLQHLLEGGAASSLQLPHRPLQLGHLFLGEQGDLGLLGLGLRGTWYLGHGHNDHPSTAIGTLGRQAVLRISQELLGDFGCHRGDCSIARHWKGGGGGNVLFLYGAERL</sequence>
<keyword evidence="2" id="KW-1185">Reference proteome</keyword>
<dbReference type="Proteomes" id="UP000314294">
    <property type="component" value="Unassembled WGS sequence"/>
</dbReference>
<evidence type="ECO:0000313" key="1">
    <source>
        <dbReference type="EMBL" id="TNN70909.1"/>
    </source>
</evidence>
<protein>
    <submittedName>
        <fullName evidence="1">Uncharacterized protein</fullName>
    </submittedName>
</protein>
<comment type="caution">
    <text evidence="1">The sequence shown here is derived from an EMBL/GenBank/DDBJ whole genome shotgun (WGS) entry which is preliminary data.</text>
</comment>
<reference evidence="1 2" key="1">
    <citation type="submission" date="2019-03" db="EMBL/GenBank/DDBJ databases">
        <title>First draft genome of Liparis tanakae, snailfish: a comprehensive survey of snailfish specific genes.</title>
        <authorList>
            <person name="Kim W."/>
            <person name="Song I."/>
            <person name="Jeong J.-H."/>
            <person name="Kim D."/>
            <person name="Kim S."/>
            <person name="Ryu S."/>
            <person name="Song J.Y."/>
            <person name="Lee S.K."/>
        </authorList>
    </citation>
    <scope>NUCLEOTIDE SEQUENCE [LARGE SCALE GENOMIC DNA]</scope>
    <source>
        <tissue evidence="1">Muscle</tissue>
    </source>
</reference>
<evidence type="ECO:0000313" key="2">
    <source>
        <dbReference type="Proteomes" id="UP000314294"/>
    </source>
</evidence>
<dbReference type="EMBL" id="SRLO01000157">
    <property type="protein sequence ID" value="TNN70909.1"/>
    <property type="molecule type" value="Genomic_DNA"/>
</dbReference>
<gene>
    <name evidence="1" type="ORF">EYF80_018894</name>
</gene>
<name>A0A4Z2HYH8_9TELE</name>